<dbReference type="PANTHER" id="PTHR33332">
    <property type="entry name" value="REVERSE TRANSCRIPTASE DOMAIN-CONTAINING PROTEIN"/>
    <property type="match status" value="1"/>
</dbReference>
<proteinExistence type="predicted"/>
<sequence length="411" mass="46896">MSSDRPSPKAYHSSLYLATTRNTCPSKGWCRPHRVFLKEKGQCGEHRQPIHGIQSTVTRCKHWLPTVSAPEVWNVLKRMPVKKAAGSSLLTNALMKAAVLALVYPLTRLFHLVLSTKHYPTSWKKADVVSVPKKALSERKEVEAVFLDCTKAFDRVPHEVLVRSLQAHAIIGDLLQLLSHYLRGRTQRVTVGGYYMNRLSESVKCELFQYADNFVANRMVGKLEDCQALQECLVQLGENCAGARLRPKPKQVATYPSVLNYGYSIDGQKMPTESQSTCLGVVPDNKLNRTAQVDAATAKCRKRLHVIRSCFPAQFGTAKQMLYKILVRLVTEYTCSVWNPASHKHQRQLEQVQKDFLRSIRLSRLLKGQHDSDFSQYRQHLTDVQWKYLWERRAKAVMVNAFKIWTNGFPD</sequence>
<name>A0A1D1UBU9_RAMVA</name>
<evidence type="ECO:0000313" key="1">
    <source>
        <dbReference type="EMBL" id="GAU87156.1"/>
    </source>
</evidence>
<reference evidence="1 2" key="1">
    <citation type="journal article" date="2016" name="Nat. Commun.">
        <title>Extremotolerant tardigrade genome and improved radiotolerance of human cultured cells by tardigrade-unique protein.</title>
        <authorList>
            <person name="Hashimoto T."/>
            <person name="Horikawa D.D."/>
            <person name="Saito Y."/>
            <person name="Kuwahara H."/>
            <person name="Kozuka-Hata H."/>
            <person name="Shin-I T."/>
            <person name="Minakuchi Y."/>
            <person name="Ohishi K."/>
            <person name="Motoyama A."/>
            <person name="Aizu T."/>
            <person name="Enomoto A."/>
            <person name="Kondo K."/>
            <person name="Tanaka S."/>
            <person name="Hara Y."/>
            <person name="Koshikawa S."/>
            <person name="Sagara H."/>
            <person name="Miura T."/>
            <person name="Yokobori S."/>
            <person name="Miyagawa K."/>
            <person name="Suzuki Y."/>
            <person name="Kubo T."/>
            <person name="Oyama M."/>
            <person name="Kohara Y."/>
            <person name="Fujiyama A."/>
            <person name="Arakawa K."/>
            <person name="Katayama T."/>
            <person name="Toyoda A."/>
            <person name="Kunieda T."/>
        </authorList>
    </citation>
    <scope>NUCLEOTIDE SEQUENCE [LARGE SCALE GENOMIC DNA]</scope>
    <source>
        <strain evidence="1 2">YOKOZUNA-1</strain>
    </source>
</reference>
<comment type="caution">
    <text evidence="1">The sequence shown here is derived from an EMBL/GenBank/DDBJ whole genome shotgun (WGS) entry which is preliminary data.</text>
</comment>
<dbReference type="AlphaFoldDB" id="A0A1D1UBU9"/>
<dbReference type="STRING" id="947166.A0A1D1UBU9"/>
<dbReference type="OrthoDB" id="7701067at2759"/>
<evidence type="ECO:0000313" key="2">
    <source>
        <dbReference type="Proteomes" id="UP000186922"/>
    </source>
</evidence>
<gene>
    <name evidence="1" type="primary">RvY_00049-1</name>
    <name evidence="1" type="synonym">RvY_00049.1</name>
    <name evidence="1" type="ORF">RvY_00049</name>
</gene>
<dbReference type="EMBL" id="BDGG01000001">
    <property type="protein sequence ID" value="GAU87156.1"/>
    <property type="molecule type" value="Genomic_DNA"/>
</dbReference>
<protein>
    <recommendedName>
        <fullName evidence="3">Reverse transcriptase domain-containing protein</fullName>
    </recommendedName>
</protein>
<dbReference type="Proteomes" id="UP000186922">
    <property type="component" value="Unassembled WGS sequence"/>
</dbReference>
<accession>A0A1D1UBU9</accession>
<evidence type="ECO:0008006" key="3">
    <source>
        <dbReference type="Google" id="ProtNLM"/>
    </source>
</evidence>
<keyword evidence="2" id="KW-1185">Reference proteome</keyword>
<organism evidence="1 2">
    <name type="scientific">Ramazzottius varieornatus</name>
    <name type="common">Water bear</name>
    <name type="synonym">Tardigrade</name>
    <dbReference type="NCBI Taxonomy" id="947166"/>
    <lineage>
        <taxon>Eukaryota</taxon>
        <taxon>Metazoa</taxon>
        <taxon>Ecdysozoa</taxon>
        <taxon>Tardigrada</taxon>
        <taxon>Eutardigrada</taxon>
        <taxon>Parachela</taxon>
        <taxon>Hypsibioidea</taxon>
        <taxon>Ramazzottiidae</taxon>
        <taxon>Ramazzottius</taxon>
    </lineage>
</organism>